<gene>
    <name evidence="2" type="ORF">GCM10023195_16850</name>
</gene>
<evidence type="ECO:0000313" key="2">
    <source>
        <dbReference type="EMBL" id="GAA4604905.1"/>
    </source>
</evidence>
<proteinExistence type="predicted"/>
<dbReference type="Proteomes" id="UP001500212">
    <property type="component" value="Unassembled WGS sequence"/>
</dbReference>
<evidence type="ECO:0000256" key="1">
    <source>
        <dbReference type="SAM" id="MobiDB-lite"/>
    </source>
</evidence>
<evidence type="ECO:0000313" key="3">
    <source>
        <dbReference type="Proteomes" id="UP001500212"/>
    </source>
</evidence>
<dbReference type="EMBL" id="BAABHJ010000005">
    <property type="protein sequence ID" value="GAA4604905.1"/>
    <property type="molecule type" value="Genomic_DNA"/>
</dbReference>
<protein>
    <recommendedName>
        <fullName evidence="4">Heavy metal-binding domain-containing protein</fullName>
    </recommendedName>
</protein>
<reference evidence="3" key="1">
    <citation type="journal article" date="2019" name="Int. J. Syst. Evol. Microbiol.">
        <title>The Global Catalogue of Microorganisms (GCM) 10K type strain sequencing project: providing services to taxonomists for standard genome sequencing and annotation.</title>
        <authorList>
            <consortium name="The Broad Institute Genomics Platform"/>
            <consortium name="The Broad Institute Genome Sequencing Center for Infectious Disease"/>
            <person name="Wu L."/>
            <person name="Ma J."/>
        </authorList>
    </citation>
    <scope>NUCLEOTIDE SEQUENCE [LARGE SCALE GENOMIC DNA]</scope>
    <source>
        <strain evidence="3">JCM 17938</strain>
    </source>
</reference>
<name>A0ABP8TD42_9ACTN</name>
<sequence>MNVPARLGIFGLGLAVVFGAAMGAGRLTGPVGAEAKPSAAHGGMKESSGMEHGGAGHGGHGSMPPGGLLVSDQGYTLTTVPAATGTFAFRIVGPNGRAVTAFDPQHDKRMHLIVVRRDLSGFRHVHPTMDADGTWQVASPLSGPGTYRAFADFKPTGADPLTLGIDETVAGDAAPRPLPAPATTATVDGYTVTLTGTLVAGRSSRLDMTISRDGRPVTDLQPYLAAYGHLVALRQGDLAYLHVHPDGEPGDGKTRPGPAITFYAEAPSVGTYRLYLDFQHEGTVHTAEFTVTAGTSDTTSGDHQH</sequence>
<feature type="compositionally biased region" description="Gly residues" evidence="1">
    <location>
        <begin position="51"/>
        <end position="61"/>
    </location>
</feature>
<accession>A0ABP8TD42</accession>
<evidence type="ECO:0008006" key="4">
    <source>
        <dbReference type="Google" id="ProtNLM"/>
    </source>
</evidence>
<keyword evidence="3" id="KW-1185">Reference proteome</keyword>
<dbReference type="RefSeq" id="WP_345350957.1">
    <property type="nucleotide sequence ID" value="NZ_BAABHJ010000005.1"/>
</dbReference>
<organism evidence="2 3">
    <name type="scientific">Actinoallomurus liliacearum</name>
    <dbReference type="NCBI Taxonomy" id="1080073"/>
    <lineage>
        <taxon>Bacteria</taxon>
        <taxon>Bacillati</taxon>
        <taxon>Actinomycetota</taxon>
        <taxon>Actinomycetes</taxon>
        <taxon>Streptosporangiales</taxon>
        <taxon>Thermomonosporaceae</taxon>
        <taxon>Actinoallomurus</taxon>
    </lineage>
</organism>
<feature type="region of interest" description="Disordered" evidence="1">
    <location>
        <begin position="32"/>
        <end position="66"/>
    </location>
</feature>
<comment type="caution">
    <text evidence="2">The sequence shown here is derived from an EMBL/GenBank/DDBJ whole genome shotgun (WGS) entry which is preliminary data.</text>
</comment>